<reference evidence="2" key="1">
    <citation type="journal article" date="2020" name="Stud. Mycol.">
        <title>101 Dothideomycetes genomes: a test case for predicting lifestyles and emergence of pathogens.</title>
        <authorList>
            <person name="Haridas S."/>
            <person name="Albert R."/>
            <person name="Binder M."/>
            <person name="Bloem J."/>
            <person name="Labutti K."/>
            <person name="Salamov A."/>
            <person name="Andreopoulos B."/>
            <person name="Baker S."/>
            <person name="Barry K."/>
            <person name="Bills G."/>
            <person name="Bluhm B."/>
            <person name="Cannon C."/>
            <person name="Castanera R."/>
            <person name="Culley D."/>
            <person name="Daum C."/>
            <person name="Ezra D."/>
            <person name="Gonzalez J."/>
            <person name="Henrissat B."/>
            <person name="Kuo A."/>
            <person name="Liang C."/>
            <person name="Lipzen A."/>
            <person name="Lutzoni F."/>
            <person name="Magnuson J."/>
            <person name="Mondo S."/>
            <person name="Nolan M."/>
            <person name="Ohm R."/>
            <person name="Pangilinan J."/>
            <person name="Park H.-J."/>
            <person name="Ramirez L."/>
            <person name="Alfaro M."/>
            <person name="Sun H."/>
            <person name="Tritt A."/>
            <person name="Yoshinaga Y."/>
            <person name="Zwiers L.-H."/>
            <person name="Turgeon B."/>
            <person name="Goodwin S."/>
            <person name="Spatafora J."/>
            <person name="Crous P."/>
            <person name="Grigoriev I."/>
        </authorList>
    </citation>
    <scope>NUCLEOTIDE SEQUENCE</scope>
    <source>
        <strain evidence="2">CBS 122368</strain>
    </source>
</reference>
<dbReference type="RefSeq" id="XP_033677671.1">
    <property type="nucleotide sequence ID" value="XM_033819653.1"/>
</dbReference>
<dbReference type="Gene3D" id="3.80.10.10">
    <property type="entry name" value="Ribonuclease Inhibitor"/>
    <property type="match status" value="1"/>
</dbReference>
<feature type="region of interest" description="Disordered" evidence="1">
    <location>
        <begin position="448"/>
        <end position="471"/>
    </location>
</feature>
<keyword evidence="3" id="KW-1185">Reference proteome</keyword>
<evidence type="ECO:0000313" key="2">
    <source>
        <dbReference type="EMBL" id="KAF2242667.1"/>
    </source>
</evidence>
<proteinExistence type="predicted"/>
<accession>A0A6A6HXA4</accession>
<sequence>MAAATALTDRHIVSTILHHLSDMKYKDRRQYGPDQPVEFLEFRPTLVPSILVNKLFADEGTSILWKRYPHLPALRNMSPERRQYYANKVQRVFSLSPPPGHPEPLDYLDGLGWPNLKSLELEVDFQRHGAKFASMLHAGLEELELSGYQSADSKYFSETVLPALFNQCRNLKSFRIGPDTIPDDDPVHANSLFDHLDAIPTIRSVEVKSTNLLDKDDLFVRLSQRPGFEALEIDLDPGISLLPLLSGLNALPSPFSSLKRLWIMCYPEVATALPSHLHLIEELQFDIGRIPNQPVQNSDYTIFEDLFAQLSHCHELRLLKIGVGLMGLDFPSNSACPTVPGPALVKLAEACPKMEDINLLAAEPSAIDASGISAQEFDEFCRALPHLRNLNLKLHSATATALEMTALQSLGTHCPELEVLRLRLPFQLPSLPVPNRVPQILINGELTPGPSTPAYVPPTTPSSQHSSGSNSLSAASSYLDVSQSSASSSRTLISPLFPRLTHLAISRPETVLSTASDTFTVSSSSQSASEIVDPELEEDIVRAWAHPLLTHFPCLEILEAWSDCAGQDNESLNYFLPTEEILASTWEFLSGVEQDLWEDDEELEEDDSWHTLQSGRRQSGEDWDKASLMNEYVVAEQGMGNLSVYEEEPEGTITPGRTVDQDGLF</sequence>
<dbReference type="SUPFAM" id="SSF52047">
    <property type="entry name" value="RNI-like"/>
    <property type="match status" value="1"/>
</dbReference>
<organism evidence="2 3">
    <name type="scientific">Trematosphaeria pertusa</name>
    <dbReference type="NCBI Taxonomy" id="390896"/>
    <lineage>
        <taxon>Eukaryota</taxon>
        <taxon>Fungi</taxon>
        <taxon>Dikarya</taxon>
        <taxon>Ascomycota</taxon>
        <taxon>Pezizomycotina</taxon>
        <taxon>Dothideomycetes</taxon>
        <taxon>Pleosporomycetidae</taxon>
        <taxon>Pleosporales</taxon>
        <taxon>Massarineae</taxon>
        <taxon>Trematosphaeriaceae</taxon>
        <taxon>Trematosphaeria</taxon>
    </lineage>
</organism>
<feature type="compositionally biased region" description="Low complexity" evidence="1">
    <location>
        <begin position="462"/>
        <end position="471"/>
    </location>
</feature>
<protein>
    <submittedName>
        <fullName evidence="2">Uncharacterized protein</fullName>
    </submittedName>
</protein>
<dbReference type="GeneID" id="54572983"/>
<evidence type="ECO:0000256" key="1">
    <source>
        <dbReference type="SAM" id="MobiDB-lite"/>
    </source>
</evidence>
<gene>
    <name evidence="2" type="ORF">BU26DRAFT_129965</name>
</gene>
<dbReference type="Proteomes" id="UP000800094">
    <property type="component" value="Unassembled WGS sequence"/>
</dbReference>
<dbReference type="AlphaFoldDB" id="A0A6A6HXA4"/>
<name>A0A6A6HXA4_9PLEO</name>
<evidence type="ECO:0000313" key="3">
    <source>
        <dbReference type="Proteomes" id="UP000800094"/>
    </source>
</evidence>
<dbReference type="InterPro" id="IPR032675">
    <property type="entry name" value="LRR_dom_sf"/>
</dbReference>
<dbReference type="OrthoDB" id="2305901at2759"/>
<dbReference type="EMBL" id="ML987207">
    <property type="protein sequence ID" value="KAF2242667.1"/>
    <property type="molecule type" value="Genomic_DNA"/>
</dbReference>